<dbReference type="GeneTree" id="ENSGT00390000008264"/>
<feature type="region of interest" description="Disordered" evidence="1">
    <location>
        <begin position="1"/>
        <end position="20"/>
    </location>
</feature>
<reference evidence="2 3" key="1">
    <citation type="submission" date="2012-03" db="EMBL/GenBank/DDBJ databases">
        <title>Whole Genome Assembly of Papio anubis.</title>
        <authorList>
            <person name="Liu Y.L."/>
            <person name="Abraham K.A."/>
            <person name="Akbar H.A."/>
            <person name="Ali S.A."/>
            <person name="Anosike U.A."/>
            <person name="Aqrawi P.A."/>
            <person name="Arias F.A."/>
            <person name="Attaway T.A."/>
            <person name="Awwad R.A."/>
            <person name="Babu C.B."/>
            <person name="Bandaranaike D.B."/>
            <person name="Battles P.B."/>
            <person name="Bell A.B."/>
            <person name="Beltran B.B."/>
            <person name="Berhane-Mersha D.B."/>
            <person name="Bess C.B."/>
            <person name="Bickham C.B."/>
            <person name="Bolden T.B."/>
            <person name="Carter K.C."/>
            <person name="Chau D.C."/>
            <person name="Chavez A.C."/>
            <person name="Clerc-Blankenburg K.C."/>
            <person name="Coyle M.C."/>
            <person name="Dao M.D."/>
            <person name="Davila M.L.D."/>
            <person name="Davy-Carroll L.D."/>
            <person name="Denson S.D."/>
            <person name="Dinh H.D."/>
            <person name="Fernandez S.F."/>
            <person name="Fernando P.F."/>
            <person name="Forbes L.F."/>
            <person name="Francis C.F."/>
            <person name="Francisco L.F."/>
            <person name="Fu Q.F."/>
            <person name="Garcia-Iii R.G."/>
            <person name="Garrett T.G."/>
            <person name="Gross S.G."/>
            <person name="Gubbala S.G."/>
            <person name="Hirani K.H."/>
            <person name="Hogues M.H."/>
            <person name="Hollins B.H."/>
            <person name="Jackson L.J."/>
            <person name="Javaid M.J."/>
            <person name="Jhangiani S.J."/>
            <person name="Johnson A.J."/>
            <person name="Johnson B.J."/>
            <person name="Jones J.J."/>
            <person name="Joshi V.J."/>
            <person name="Kalu J.K."/>
            <person name="Khan N.K."/>
            <person name="Korchina V.K."/>
            <person name="Kovar C.K."/>
            <person name="Lago L.L."/>
            <person name="Lara F.L."/>
            <person name="Le T.-K.L."/>
            <person name="Lee S.L."/>
            <person name="Legall-Iii F.L."/>
            <person name="Lemon S.L."/>
            <person name="Liu J.L."/>
            <person name="Liu Y.-S.L."/>
            <person name="Liyanage D.L."/>
            <person name="Lopez J.L."/>
            <person name="Lorensuhewa L.L."/>
            <person name="Mata R.M."/>
            <person name="Mathew T.M."/>
            <person name="Mercado C.M."/>
            <person name="Mercado I.M."/>
            <person name="Morales K.M."/>
            <person name="Morgan M.M."/>
            <person name="Munidasa M.M."/>
            <person name="Ngo D.N."/>
            <person name="Nguyen L.N."/>
            <person name="Nguyen T.N."/>
            <person name="Nguyen N.N."/>
            <person name="Obregon M.O."/>
            <person name="Okwuonu G.O."/>
            <person name="Ongeri F.O."/>
            <person name="Onwere C.O."/>
            <person name="Osifeso I.O."/>
            <person name="Parra A.P."/>
            <person name="Patil S.P."/>
            <person name="Perez A.P."/>
            <person name="Perez Y.P."/>
            <person name="Pham C.P."/>
            <person name="Pu L.-L.P."/>
            <person name="Puazo M.P."/>
            <person name="Quiroz J.Q."/>
            <person name="Rouhana J.R."/>
            <person name="Ruiz M.R."/>
            <person name="Ruiz S.-J.R."/>
            <person name="Saada N.S."/>
            <person name="Santibanez J.S."/>
            <person name="Scheel M.S."/>
            <person name="Schneider B.S."/>
            <person name="Simmons D.S."/>
            <person name="Sisson I.S."/>
            <person name="Tang L.-Y.T."/>
            <person name="Thornton R.T."/>
            <person name="Tisius J.T."/>
            <person name="Toledanes G.T."/>
            <person name="Trejos Z.T."/>
            <person name="Usmani K.U."/>
            <person name="Varghese R.V."/>
            <person name="Vattathil S.V."/>
            <person name="Vee V.V."/>
            <person name="Walker D.W."/>
            <person name="Weissenberger G.W."/>
            <person name="White C.W."/>
            <person name="Williams A.W."/>
            <person name="Woodworth J.W."/>
            <person name="Wright R.W."/>
            <person name="Zhu Y.Z."/>
            <person name="Han Y.H."/>
            <person name="Newsham I.N."/>
            <person name="Nazareth L.N."/>
            <person name="Worley K.W."/>
            <person name="Muzny D.M."/>
            <person name="Rogers J.R."/>
            <person name="Gibbs R.G."/>
        </authorList>
    </citation>
    <scope>NUCLEOTIDE SEQUENCE [LARGE SCALE GENOMIC DNA]</scope>
</reference>
<evidence type="ECO:0000313" key="3">
    <source>
        <dbReference type="Proteomes" id="UP000028761"/>
    </source>
</evidence>
<organism evidence="2 3">
    <name type="scientific">Papio anubis</name>
    <name type="common">Olive baboon</name>
    <dbReference type="NCBI Taxonomy" id="9555"/>
    <lineage>
        <taxon>Eukaryota</taxon>
        <taxon>Metazoa</taxon>
        <taxon>Chordata</taxon>
        <taxon>Craniata</taxon>
        <taxon>Vertebrata</taxon>
        <taxon>Euteleostomi</taxon>
        <taxon>Mammalia</taxon>
        <taxon>Eutheria</taxon>
        <taxon>Euarchontoglires</taxon>
        <taxon>Primates</taxon>
        <taxon>Haplorrhini</taxon>
        <taxon>Catarrhini</taxon>
        <taxon>Cercopithecidae</taxon>
        <taxon>Cercopithecinae</taxon>
        <taxon>Papio</taxon>
    </lineage>
</organism>
<accession>A0A2I3M498</accession>
<feature type="region of interest" description="Disordered" evidence="1">
    <location>
        <begin position="53"/>
        <end position="102"/>
    </location>
</feature>
<dbReference type="Proteomes" id="UP000028761">
    <property type="component" value="Chromosome 11"/>
</dbReference>
<feature type="region of interest" description="Disordered" evidence="1">
    <location>
        <begin position="131"/>
        <end position="170"/>
    </location>
</feature>
<sequence length="228" mass="24727">MQEVCWGEDTHGGHFPSRPGHIGTEQQCVQGRVALRLPQQHCRWPQLPHRALLRPDPHLRGPQAQQAAPTQLPVPPVLQQRTLHQGLPPGTPQRRGPDSIPGQKALLRRVQVSQVQEKMDERELLGQHGAGVHQVPHQRVPAQAETPREARWPGRVRPEQGAPAAPLREVQGPGLLLPSRAVTSCPLAPRAAPDQPKETLLPCAAPRGCVSPCAWGVLAGLRGWAGGS</sequence>
<name>A0A2I3M498_PAPAN</name>
<gene>
    <name evidence="2" type="primary">ZCCHC24</name>
</gene>
<feature type="compositionally biased region" description="Basic and acidic residues" evidence="1">
    <location>
        <begin position="146"/>
        <end position="158"/>
    </location>
</feature>
<dbReference type="Ensembl" id="ENSPANT00000047464.2">
    <property type="protein sequence ID" value="ENSPANP00000030560.2"/>
    <property type="gene ID" value="ENSPANG00000022503.3"/>
</dbReference>
<proteinExistence type="predicted"/>
<evidence type="ECO:0000313" key="2">
    <source>
        <dbReference type="Ensembl" id="ENSPANP00000030560.2"/>
    </source>
</evidence>
<dbReference type="Bgee" id="ENSPANG00000022503">
    <property type="expression patterns" value="Expressed in medial globus pallidus and 68 other cell types or tissues"/>
</dbReference>
<dbReference type="AlphaFoldDB" id="A0A2I3M498"/>
<dbReference type="ExpressionAtlas" id="A0A2I3M498">
    <property type="expression patterns" value="baseline"/>
</dbReference>
<reference evidence="2" key="3">
    <citation type="submission" date="2025-09" db="UniProtKB">
        <authorList>
            <consortium name="Ensembl"/>
        </authorList>
    </citation>
    <scope>IDENTIFICATION</scope>
</reference>
<evidence type="ECO:0000256" key="1">
    <source>
        <dbReference type="SAM" id="MobiDB-lite"/>
    </source>
</evidence>
<reference evidence="2" key="2">
    <citation type="submission" date="2025-08" db="UniProtKB">
        <authorList>
            <consortium name="Ensembl"/>
        </authorList>
    </citation>
    <scope>IDENTIFICATION</scope>
</reference>
<feature type="compositionally biased region" description="Low complexity" evidence="1">
    <location>
        <begin position="62"/>
        <end position="71"/>
    </location>
</feature>
<keyword evidence="3" id="KW-1185">Reference proteome</keyword>
<protein>
    <submittedName>
        <fullName evidence="2">Zinc finger CCHC-type containing 24</fullName>
    </submittedName>
</protein>